<protein>
    <submittedName>
        <fullName evidence="1">Uncharacterized protein</fullName>
    </submittedName>
</protein>
<evidence type="ECO:0000313" key="1">
    <source>
        <dbReference type="EMBL" id="VAW76742.1"/>
    </source>
</evidence>
<accession>A0A3B0YNA2</accession>
<gene>
    <name evidence="1" type="ORF">MNBD_GAMMA14-2277</name>
</gene>
<feature type="non-terminal residue" evidence="1">
    <location>
        <position position="1"/>
    </location>
</feature>
<sequence length="42" mass="4351">DIVECQGVFGNAQHAGTVVGSEMKPLIIGSGGLRVNRINPCL</sequence>
<organism evidence="1">
    <name type="scientific">hydrothermal vent metagenome</name>
    <dbReference type="NCBI Taxonomy" id="652676"/>
    <lineage>
        <taxon>unclassified sequences</taxon>
        <taxon>metagenomes</taxon>
        <taxon>ecological metagenomes</taxon>
    </lineage>
</organism>
<name>A0A3B0YNA2_9ZZZZ</name>
<dbReference type="EMBL" id="UOFM01000192">
    <property type="protein sequence ID" value="VAW76742.1"/>
    <property type="molecule type" value="Genomic_DNA"/>
</dbReference>
<dbReference type="AlphaFoldDB" id="A0A3B0YNA2"/>
<reference evidence="1" key="1">
    <citation type="submission" date="2018-06" db="EMBL/GenBank/DDBJ databases">
        <authorList>
            <person name="Zhirakovskaya E."/>
        </authorList>
    </citation>
    <scope>NUCLEOTIDE SEQUENCE</scope>
</reference>
<proteinExistence type="predicted"/>